<dbReference type="OrthoDB" id="10258156at2759"/>
<reference evidence="3 4" key="1">
    <citation type="journal article" date="2018" name="Sci. Rep.">
        <title>Genome sequence of the cauliflower mushroom Sparassis crispa (Hanabiratake) and its association with beneficial usage.</title>
        <authorList>
            <person name="Kiyama R."/>
            <person name="Furutani Y."/>
            <person name="Kawaguchi K."/>
            <person name="Nakanishi T."/>
        </authorList>
    </citation>
    <scope>NUCLEOTIDE SEQUENCE [LARGE SCALE GENOMIC DNA]</scope>
</reference>
<gene>
    <name evidence="3" type="ORF">SCP_0704340</name>
</gene>
<keyword evidence="3" id="KW-0489">Methyltransferase</keyword>
<dbReference type="EMBL" id="BFAD01000007">
    <property type="protein sequence ID" value="GBE85247.1"/>
    <property type="molecule type" value="Genomic_DNA"/>
</dbReference>
<feature type="region of interest" description="Disordered" evidence="1">
    <location>
        <begin position="221"/>
        <end position="250"/>
    </location>
</feature>
<dbReference type="PANTHER" id="PTHR12496">
    <property type="entry name" value="CGI-41 METHYLTRANSFERASE"/>
    <property type="match status" value="1"/>
</dbReference>
<organism evidence="3 4">
    <name type="scientific">Sparassis crispa</name>
    <dbReference type="NCBI Taxonomy" id="139825"/>
    <lineage>
        <taxon>Eukaryota</taxon>
        <taxon>Fungi</taxon>
        <taxon>Dikarya</taxon>
        <taxon>Basidiomycota</taxon>
        <taxon>Agaricomycotina</taxon>
        <taxon>Agaricomycetes</taxon>
        <taxon>Polyporales</taxon>
        <taxon>Sparassidaceae</taxon>
        <taxon>Sparassis</taxon>
    </lineage>
</organism>
<dbReference type="STRING" id="139825.A0A401GSR1"/>
<comment type="caution">
    <text evidence="3">The sequence shown here is derived from an EMBL/GenBank/DDBJ whole genome shotgun (WGS) entry which is preliminary data.</text>
</comment>
<feature type="compositionally biased region" description="Low complexity" evidence="1">
    <location>
        <begin position="239"/>
        <end position="249"/>
    </location>
</feature>
<accession>A0A401GSR1</accession>
<dbReference type="InterPro" id="IPR052220">
    <property type="entry name" value="METTL25"/>
</dbReference>
<keyword evidence="4" id="KW-1185">Reference proteome</keyword>
<dbReference type="GO" id="GO:0008168">
    <property type="term" value="F:methyltransferase activity"/>
    <property type="evidence" value="ECO:0007669"/>
    <property type="project" value="UniProtKB-KW"/>
</dbReference>
<dbReference type="PANTHER" id="PTHR12496:SF0">
    <property type="entry name" value="METHYLTRANSFERASE DOMAIN-CONTAINING PROTEIN"/>
    <property type="match status" value="1"/>
</dbReference>
<dbReference type="AlphaFoldDB" id="A0A401GSR1"/>
<sequence>MAEELGLMHDISSFLHQPLTESLLSVHPNQLCSPSFDIPSLWISWWDWAGETQVENNLLPEHASAPTVPKSLVLLRYYLCGSDPNIAGNSCIPYDLRILVDEARRLQISRQTGLARPALCTGNHEANDAKTEHGGSGSDDGPGVAFLSFQDQRLRGMSPKKAHEVLRMTECISRLVSSCTRLGNVRHAVDIGAGQAYLSRQLRDDMSMRVLALDWSDTQTKGAARRDEVSQNTGHPQKAASDPAASAASRPMCGKDLLTYKTTRITADSLLKVTDEWINDQVLGNSIPHLHVCNLDGTQSDQEPVPVFLVALHACGSLTPHILRAFLSSCRADDTTRTWVSSAAVIVGCCYNMLDPKDFPLSDALTSSSQTAQVVLTPSHLQLAAQVPSQWLRTEDTLNAAKLAIKKVVWRALLQGMLEKRRAETGSLDMHEGQRETAGAGAGPRRLGRLNNSVYVDWGIFLAQASSKLGVDLAESEGRDMAIESRMEVFHVLRCILGPVVESLILLDRQQYLKEKLQDTEMDVRLVNLFDQASGSGRNVAIVIAPRLAEGVLPWP</sequence>
<evidence type="ECO:0000313" key="4">
    <source>
        <dbReference type="Proteomes" id="UP000287166"/>
    </source>
</evidence>
<dbReference type="GO" id="GO:0032259">
    <property type="term" value="P:methylation"/>
    <property type="evidence" value="ECO:0007669"/>
    <property type="project" value="UniProtKB-KW"/>
</dbReference>
<dbReference type="Proteomes" id="UP000287166">
    <property type="component" value="Unassembled WGS sequence"/>
</dbReference>
<keyword evidence="3" id="KW-0808">Transferase</keyword>
<protein>
    <submittedName>
        <fullName evidence="3">Methyltransferase-like protein</fullName>
    </submittedName>
</protein>
<dbReference type="InParanoid" id="A0A401GSR1"/>
<evidence type="ECO:0000313" key="3">
    <source>
        <dbReference type="EMBL" id="GBE85247.1"/>
    </source>
</evidence>
<dbReference type="Pfam" id="PF13679">
    <property type="entry name" value="Methyltransf_32"/>
    <property type="match status" value="1"/>
</dbReference>
<evidence type="ECO:0000256" key="1">
    <source>
        <dbReference type="SAM" id="MobiDB-lite"/>
    </source>
</evidence>
<evidence type="ECO:0000259" key="2">
    <source>
        <dbReference type="Pfam" id="PF13679"/>
    </source>
</evidence>
<dbReference type="GeneID" id="38782164"/>
<dbReference type="InterPro" id="IPR025714">
    <property type="entry name" value="Methyltranfer_dom"/>
</dbReference>
<dbReference type="RefSeq" id="XP_027616160.1">
    <property type="nucleotide sequence ID" value="XM_027760359.1"/>
</dbReference>
<proteinExistence type="predicted"/>
<feature type="domain" description="Methyltransferase" evidence="2">
    <location>
        <begin position="160"/>
        <end position="355"/>
    </location>
</feature>
<name>A0A401GSR1_9APHY</name>